<evidence type="ECO:0000313" key="2">
    <source>
        <dbReference type="EMBL" id="KAK5942989.1"/>
    </source>
</evidence>
<gene>
    <name evidence="2" type="ORF">PMZ80_003994</name>
</gene>
<dbReference type="Proteomes" id="UP001334248">
    <property type="component" value="Unassembled WGS sequence"/>
</dbReference>
<protein>
    <recommendedName>
        <fullName evidence="1">Clr5 domain-containing protein</fullName>
    </recommendedName>
</protein>
<keyword evidence="3" id="KW-1185">Reference proteome</keyword>
<comment type="caution">
    <text evidence="2">The sequence shown here is derived from an EMBL/GenBank/DDBJ whole genome shotgun (WGS) entry which is preliminary data.</text>
</comment>
<dbReference type="EMBL" id="JAVHJV010000004">
    <property type="protein sequence ID" value="KAK5942989.1"/>
    <property type="molecule type" value="Genomic_DNA"/>
</dbReference>
<organism evidence="2 3">
    <name type="scientific">Knufia obscura</name>
    <dbReference type="NCBI Taxonomy" id="1635080"/>
    <lineage>
        <taxon>Eukaryota</taxon>
        <taxon>Fungi</taxon>
        <taxon>Dikarya</taxon>
        <taxon>Ascomycota</taxon>
        <taxon>Pezizomycotina</taxon>
        <taxon>Eurotiomycetes</taxon>
        <taxon>Chaetothyriomycetidae</taxon>
        <taxon>Chaetothyriales</taxon>
        <taxon>Trichomeriaceae</taxon>
        <taxon>Knufia</taxon>
    </lineage>
</organism>
<feature type="domain" description="Clr5" evidence="1">
    <location>
        <begin position="17"/>
        <end position="69"/>
    </location>
</feature>
<proteinExistence type="predicted"/>
<dbReference type="PANTHER" id="PTHR38788:SF3">
    <property type="entry name" value="CLR5 DOMAIN-CONTAINING PROTEIN"/>
    <property type="match status" value="1"/>
</dbReference>
<accession>A0ABR0RQT1</accession>
<dbReference type="PANTHER" id="PTHR38788">
    <property type="entry name" value="CLR5 DOMAIN-CONTAINING PROTEIN"/>
    <property type="match status" value="1"/>
</dbReference>
<evidence type="ECO:0000313" key="3">
    <source>
        <dbReference type="Proteomes" id="UP001334248"/>
    </source>
</evidence>
<sequence length="249" mass="28937">MDIAYSGIEARLRKPNEADWSWIRPIIEQEYKHAGRTRQEVCAMLSTQFGIAITENMFKKRISQWQLDKKRKRKEMVYAVKQIRGRQALGKATVVFIRNEEVSQWDITRYFKRRPLTASEQHQRHDGSPAPSDVIAKTPVLQACTPAAVRIAPQFSHPNAITEDKTTDVEREVYSAQAMALQDEKARHLSVPDAFLAYHEQPVPQCFAYQLEPHEEFLGWFYCYDECSFGKSSRWEDLIWALCIHQSAM</sequence>
<dbReference type="RefSeq" id="XP_064731079.1">
    <property type="nucleotide sequence ID" value="XM_064872421.1"/>
</dbReference>
<dbReference type="Pfam" id="PF14420">
    <property type="entry name" value="Clr5"/>
    <property type="match status" value="1"/>
</dbReference>
<reference evidence="2 3" key="1">
    <citation type="journal article" date="2023" name="Res Sq">
        <title>Genomic and morphological characterization of Knufia obscura isolated from the Mars 2020 spacecraft assembly facility.</title>
        <authorList>
            <person name="Chander A.M."/>
            <person name="Teixeira M.M."/>
            <person name="Singh N.K."/>
            <person name="Williams M.P."/>
            <person name="Parker C.W."/>
            <person name="Leo P."/>
            <person name="Stajich J.E."/>
            <person name="Torok T."/>
            <person name="Tighe S."/>
            <person name="Mason C.E."/>
            <person name="Venkateswaran K."/>
        </authorList>
    </citation>
    <scope>NUCLEOTIDE SEQUENCE [LARGE SCALE GENOMIC DNA]</scope>
    <source>
        <strain evidence="2 3">CCFEE 5817</strain>
    </source>
</reference>
<name>A0ABR0RQT1_9EURO</name>
<dbReference type="InterPro" id="IPR025676">
    <property type="entry name" value="Clr5_dom"/>
</dbReference>
<evidence type="ECO:0000259" key="1">
    <source>
        <dbReference type="Pfam" id="PF14420"/>
    </source>
</evidence>
<dbReference type="GeneID" id="89997443"/>